<gene>
    <name evidence="3" type="ORF">OFUS_LOCUS7494</name>
</gene>
<dbReference type="Proteomes" id="UP000749559">
    <property type="component" value="Unassembled WGS sequence"/>
</dbReference>
<name>A0A8J1UEP1_OWEFU</name>
<dbReference type="InterPro" id="IPR051589">
    <property type="entry name" value="Sialate-O-sulfotransferase"/>
</dbReference>
<protein>
    <recommendedName>
        <fullName evidence="2">Sulfotransferase domain-containing protein</fullName>
    </recommendedName>
</protein>
<reference evidence="3" key="1">
    <citation type="submission" date="2022-03" db="EMBL/GenBank/DDBJ databases">
        <authorList>
            <person name="Martin C."/>
        </authorList>
    </citation>
    <scope>NUCLEOTIDE SEQUENCE</scope>
</reference>
<evidence type="ECO:0000313" key="4">
    <source>
        <dbReference type="Proteomes" id="UP000749559"/>
    </source>
</evidence>
<dbReference type="AlphaFoldDB" id="A0A8J1UEP1"/>
<evidence type="ECO:0000256" key="1">
    <source>
        <dbReference type="ARBA" id="ARBA00010236"/>
    </source>
</evidence>
<feature type="domain" description="Sulfotransferase" evidence="2">
    <location>
        <begin position="145"/>
        <end position="254"/>
    </location>
</feature>
<organism evidence="3 4">
    <name type="scientific">Owenia fusiformis</name>
    <name type="common">Polychaete worm</name>
    <dbReference type="NCBI Taxonomy" id="6347"/>
    <lineage>
        <taxon>Eukaryota</taxon>
        <taxon>Metazoa</taxon>
        <taxon>Spiralia</taxon>
        <taxon>Lophotrochozoa</taxon>
        <taxon>Annelida</taxon>
        <taxon>Polychaeta</taxon>
        <taxon>Sedentaria</taxon>
        <taxon>Canalipalpata</taxon>
        <taxon>Sabellida</taxon>
        <taxon>Oweniida</taxon>
        <taxon>Oweniidae</taxon>
        <taxon>Owenia</taxon>
    </lineage>
</organism>
<dbReference type="EMBL" id="CAIIXF020000004">
    <property type="protein sequence ID" value="CAH1780856.1"/>
    <property type="molecule type" value="Genomic_DNA"/>
</dbReference>
<keyword evidence="4" id="KW-1185">Reference proteome</keyword>
<accession>A0A8J1UEP1</accession>
<dbReference type="GO" id="GO:0008146">
    <property type="term" value="F:sulfotransferase activity"/>
    <property type="evidence" value="ECO:0007669"/>
    <property type="project" value="InterPro"/>
</dbReference>
<dbReference type="OrthoDB" id="5985073at2759"/>
<dbReference type="InterPro" id="IPR000863">
    <property type="entry name" value="Sulfotransferase_dom"/>
</dbReference>
<sequence length="308" mass="34467">MLSKQPDGKTESKYITGVSKGASNNAIDDNAGNFEVSKQTANGSTSDVHNEIQYKCQPTDLISTCQPLHYSKRLLPVTALYSFPGSGNTWMRHLIQQITGIYTGAVYNDTILKKHGFPGEGQTDGHVIVVKTHRVYFLPRGKYKRAIIIIRNPFDAFLAEFKRLNGGHVSEITEGVFKEKNMGRRFNNFLLSRIDAWFKGTLSALKSFDTNSSSLIVHYENLKTNLRHELLRIGSFLGFSISEDILKCTVCNSEGNHHRNTSGFFNPFSKQDTFKISSYIKAVNATLKETCGDSCVFPYSTPTLTELL</sequence>
<proteinExistence type="inferred from homology"/>
<comment type="similarity">
    <text evidence="1">Belongs to the WSCD family.</text>
</comment>
<dbReference type="SUPFAM" id="SSF52540">
    <property type="entry name" value="P-loop containing nucleoside triphosphate hydrolases"/>
    <property type="match status" value="1"/>
</dbReference>
<dbReference type="PANTHER" id="PTHR45964:SF5">
    <property type="entry name" value="WSCD FAMILY MEMBER CG9164"/>
    <property type="match status" value="1"/>
</dbReference>
<evidence type="ECO:0000313" key="3">
    <source>
        <dbReference type="EMBL" id="CAH1780856.1"/>
    </source>
</evidence>
<comment type="caution">
    <text evidence="3">The sequence shown here is derived from an EMBL/GenBank/DDBJ whole genome shotgun (WGS) entry which is preliminary data.</text>
</comment>
<dbReference type="PANTHER" id="PTHR45964">
    <property type="entry name" value="WSCD FAMILY MEMBER CG9164"/>
    <property type="match status" value="1"/>
</dbReference>
<dbReference type="Pfam" id="PF00685">
    <property type="entry name" value="Sulfotransfer_1"/>
    <property type="match status" value="1"/>
</dbReference>
<evidence type="ECO:0000259" key="2">
    <source>
        <dbReference type="Pfam" id="PF00685"/>
    </source>
</evidence>
<dbReference type="InterPro" id="IPR027417">
    <property type="entry name" value="P-loop_NTPase"/>
</dbReference>
<dbReference type="Gene3D" id="3.40.50.300">
    <property type="entry name" value="P-loop containing nucleotide triphosphate hydrolases"/>
    <property type="match status" value="1"/>
</dbReference>